<gene>
    <name evidence="2" type="ORF">BB560_000445</name>
</gene>
<dbReference type="Proteomes" id="UP000245609">
    <property type="component" value="Unassembled WGS sequence"/>
</dbReference>
<comment type="caution">
    <text evidence="2">The sequence shown here is derived from an EMBL/GenBank/DDBJ whole genome shotgun (WGS) entry which is preliminary data.</text>
</comment>
<evidence type="ECO:0000256" key="1">
    <source>
        <dbReference type="SAM" id="MobiDB-lite"/>
    </source>
</evidence>
<feature type="region of interest" description="Disordered" evidence="1">
    <location>
        <begin position="282"/>
        <end position="307"/>
    </location>
</feature>
<feature type="compositionally biased region" description="Basic residues" evidence="1">
    <location>
        <begin position="207"/>
        <end position="218"/>
    </location>
</feature>
<feature type="region of interest" description="Disordered" evidence="1">
    <location>
        <begin position="204"/>
        <end position="239"/>
    </location>
</feature>
<protein>
    <submittedName>
        <fullName evidence="2">Uncharacterized protein</fullName>
    </submittedName>
</protein>
<proteinExistence type="predicted"/>
<sequence>MSDSQPRSWLFKKISSFFEKARESATEGSAALQNTILPSKRTLPTYDSPNSLKKIKAIPKEDHFPTSGRKNLEFELKNLKTPTKKPKNPVEFSSQTYKLSPSGKTIAFPSSFSAMVFENKNDLISNDELVELQYIDRSDSGFNSVQSFNQDSPINNLELINSEHLSYLPNSSHADIEQISPSKEKSLEINENDNKQNDHEIYLEKSRSKKHSRKSKSSKARDNLKKTNKKRKMALLGSQGQSNLSRAFIYPSERKKIAGLEKDIKSLKRMVTSLYNLNHSNAVENSPISKDSSDGKNSLDKVPGSISKNKGLLHTPVEISRAFSEDVESRVIGPKHHYPQELGNANINTQTIKIKPNRSFLTPNSTYLSPKRNKLFRSQTTNPSYENLEDLENAQENRFSFPKISKDMIVYAKSRLKPPSINSNHSKELDSFSEKHTGFSPNMKSIIPQIINEIKQRKIKNILKPRSMQITPKD</sequence>
<name>A0A2T9ZKB5_9FUNG</name>
<evidence type="ECO:0000313" key="2">
    <source>
        <dbReference type="EMBL" id="PVV05034.1"/>
    </source>
</evidence>
<dbReference type="EMBL" id="MBFS01000047">
    <property type="protein sequence ID" value="PVV05034.1"/>
    <property type="molecule type" value="Genomic_DNA"/>
</dbReference>
<reference evidence="2 3" key="1">
    <citation type="journal article" date="2018" name="MBio">
        <title>Comparative Genomics Reveals the Core Gene Toolbox for the Fungus-Insect Symbiosis.</title>
        <authorList>
            <person name="Wang Y."/>
            <person name="Stata M."/>
            <person name="Wang W."/>
            <person name="Stajich J.E."/>
            <person name="White M.M."/>
            <person name="Moncalvo J.M."/>
        </authorList>
    </citation>
    <scope>NUCLEOTIDE SEQUENCE [LARGE SCALE GENOMIC DNA]</scope>
    <source>
        <strain evidence="2 3">SC-DP-2</strain>
    </source>
</reference>
<accession>A0A2T9ZKB5</accession>
<organism evidence="2 3">
    <name type="scientific">Smittium megazygosporum</name>
    <dbReference type="NCBI Taxonomy" id="133381"/>
    <lineage>
        <taxon>Eukaryota</taxon>
        <taxon>Fungi</taxon>
        <taxon>Fungi incertae sedis</taxon>
        <taxon>Zoopagomycota</taxon>
        <taxon>Kickxellomycotina</taxon>
        <taxon>Harpellomycetes</taxon>
        <taxon>Harpellales</taxon>
        <taxon>Legeriomycetaceae</taxon>
        <taxon>Smittium</taxon>
    </lineage>
</organism>
<keyword evidence="3" id="KW-1185">Reference proteome</keyword>
<dbReference type="AlphaFoldDB" id="A0A2T9ZKB5"/>
<evidence type="ECO:0000313" key="3">
    <source>
        <dbReference type="Proteomes" id="UP000245609"/>
    </source>
</evidence>